<dbReference type="Gene3D" id="2.30.42.10">
    <property type="match status" value="1"/>
</dbReference>
<dbReference type="PANTHER" id="PTHR32060">
    <property type="entry name" value="TAIL-SPECIFIC PROTEASE"/>
    <property type="match status" value="1"/>
</dbReference>
<dbReference type="PROSITE" id="PS50106">
    <property type="entry name" value="PDZ"/>
    <property type="match status" value="1"/>
</dbReference>
<dbReference type="Gene3D" id="3.90.226.10">
    <property type="entry name" value="2-enoyl-CoA Hydratase, Chain A, domain 1"/>
    <property type="match status" value="1"/>
</dbReference>
<evidence type="ECO:0000256" key="1">
    <source>
        <dbReference type="ARBA" id="ARBA00009179"/>
    </source>
</evidence>
<keyword evidence="3 5" id="KW-0378">Hydrolase</keyword>
<dbReference type="NCBIfam" id="NF008388">
    <property type="entry name" value="PRK11186.1"/>
    <property type="match status" value="1"/>
</dbReference>
<dbReference type="MEROPS" id="S41.001"/>
<dbReference type="RefSeq" id="WP_006003523.1">
    <property type="nucleotide sequence ID" value="NZ_BAET01000007.1"/>
</dbReference>
<dbReference type="InterPro" id="IPR005151">
    <property type="entry name" value="Tail-specific_protease"/>
</dbReference>
<dbReference type="eggNOG" id="COG0793">
    <property type="taxonomic scope" value="Bacteria"/>
</dbReference>
<dbReference type="InterPro" id="IPR036034">
    <property type="entry name" value="PDZ_sf"/>
</dbReference>
<dbReference type="InterPro" id="IPR040573">
    <property type="entry name" value="TSP_N"/>
</dbReference>
<dbReference type="GO" id="GO:0008236">
    <property type="term" value="F:serine-type peptidase activity"/>
    <property type="evidence" value="ECO:0007669"/>
    <property type="project" value="UniProtKB-KW"/>
</dbReference>
<dbReference type="GO" id="GO:0030288">
    <property type="term" value="C:outer membrane-bounded periplasmic space"/>
    <property type="evidence" value="ECO:0007669"/>
    <property type="project" value="TreeGrafter"/>
</dbReference>
<proteinExistence type="inferred from homology"/>
<comment type="caution">
    <text evidence="7">The sequence shown here is derived from an EMBL/GenBank/DDBJ whole genome shotgun (WGS) entry which is preliminary data.</text>
</comment>
<dbReference type="CDD" id="cd06782">
    <property type="entry name" value="cpPDZ_CPP-like"/>
    <property type="match status" value="1"/>
</dbReference>
<dbReference type="Pfam" id="PF00595">
    <property type="entry name" value="PDZ"/>
    <property type="match status" value="1"/>
</dbReference>
<dbReference type="CDD" id="cd07560">
    <property type="entry name" value="Peptidase_S41_CPP"/>
    <property type="match status" value="1"/>
</dbReference>
<dbReference type="GO" id="GO:0007165">
    <property type="term" value="P:signal transduction"/>
    <property type="evidence" value="ECO:0007669"/>
    <property type="project" value="TreeGrafter"/>
</dbReference>
<dbReference type="InterPro" id="IPR029045">
    <property type="entry name" value="ClpP/crotonase-like_dom_sf"/>
</dbReference>
<dbReference type="SUPFAM" id="SSF52096">
    <property type="entry name" value="ClpP/crotonase"/>
    <property type="match status" value="1"/>
</dbReference>
<protein>
    <submittedName>
        <fullName evidence="7">Tail-specific protease</fullName>
    </submittedName>
</protein>
<dbReference type="STRING" id="56804.BAE46_00345"/>
<organism evidence="7 8">
    <name type="scientific">Glaciecola punicea ACAM 611</name>
    <dbReference type="NCBI Taxonomy" id="1121923"/>
    <lineage>
        <taxon>Bacteria</taxon>
        <taxon>Pseudomonadati</taxon>
        <taxon>Pseudomonadota</taxon>
        <taxon>Gammaproteobacteria</taxon>
        <taxon>Alteromonadales</taxon>
        <taxon>Alteromonadaceae</taxon>
        <taxon>Glaciecola</taxon>
    </lineage>
</organism>
<reference evidence="7 8" key="2">
    <citation type="journal article" date="2017" name="Antonie Van Leeuwenhoek">
        <title>Rhizobium rhizosphaerae sp. nov., a novel species isolated from rice rhizosphere.</title>
        <authorList>
            <person name="Zhao J.J."/>
            <person name="Zhang J."/>
            <person name="Zhang R.J."/>
            <person name="Zhang C.W."/>
            <person name="Yin H.Q."/>
            <person name="Zhang X.X."/>
        </authorList>
    </citation>
    <scope>NUCLEOTIDE SEQUENCE [LARGE SCALE GENOMIC DNA]</scope>
    <source>
        <strain evidence="7 8">ACAM 611</strain>
    </source>
</reference>
<dbReference type="Pfam" id="PF03572">
    <property type="entry name" value="Peptidase_S41"/>
    <property type="match status" value="1"/>
</dbReference>
<dbReference type="PANTHER" id="PTHR32060:SF22">
    <property type="entry name" value="CARBOXYL-TERMINAL-PROCESSING PEPTIDASE 3, CHLOROPLASTIC"/>
    <property type="match status" value="1"/>
</dbReference>
<evidence type="ECO:0000313" key="7">
    <source>
        <dbReference type="EMBL" id="GAB54932.1"/>
    </source>
</evidence>
<feature type="domain" description="PDZ" evidence="6">
    <location>
        <begin position="265"/>
        <end position="336"/>
    </location>
</feature>
<dbReference type="OrthoDB" id="9812068at2"/>
<keyword evidence="2 5" id="KW-0645">Protease</keyword>
<evidence type="ECO:0000256" key="5">
    <source>
        <dbReference type="RuleBase" id="RU004404"/>
    </source>
</evidence>
<dbReference type="NCBIfam" id="TIGR00225">
    <property type="entry name" value="prc"/>
    <property type="match status" value="1"/>
</dbReference>
<name>H5T9F5_9ALTE</name>
<dbReference type="GO" id="GO:0004175">
    <property type="term" value="F:endopeptidase activity"/>
    <property type="evidence" value="ECO:0007669"/>
    <property type="project" value="TreeGrafter"/>
</dbReference>
<gene>
    <name evidence="7" type="primary">prc</name>
    <name evidence="7" type="ORF">GPUN_0797</name>
</gene>
<evidence type="ECO:0000259" key="6">
    <source>
        <dbReference type="PROSITE" id="PS50106"/>
    </source>
</evidence>
<evidence type="ECO:0000256" key="3">
    <source>
        <dbReference type="ARBA" id="ARBA00022801"/>
    </source>
</evidence>
<accession>H5T9F5</accession>
<dbReference type="SUPFAM" id="SSF50156">
    <property type="entry name" value="PDZ domain-like"/>
    <property type="match status" value="1"/>
</dbReference>
<reference evidence="7 8" key="1">
    <citation type="journal article" date="2012" name="J. Bacteriol.">
        <title>Genome sequence of proteorhodopsin-containing sea ice bacterium Glaciecola punicea ACAM 611T.</title>
        <authorList>
            <person name="Qin Q.-L."/>
            <person name="Xie B.-B."/>
            <person name="Shu Y.-L."/>
            <person name="Rong J.-C."/>
            <person name="Zhao D.-L."/>
            <person name="Zhang X.-Y."/>
            <person name="Chen X.-L."/>
            <person name="Zhou B.-C."/>
            <person name="Zhanga Y.-Z."/>
        </authorList>
    </citation>
    <scope>NUCLEOTIDE SEQUENCE [LARGE SCALE GENOMIC DNA]</scope>
    <source>
        <strain evidence="7 8">ACAM 611</strain>
    </source>
</reference>
<keyword evidence="8" id="KW-1185">Reference proteome</keyword>
<dbReference type="InterPro" id="IPR001478">
    <property type="entry name" value="PDZ"/>
</dbReference>
<dbReference type="InterPro" id="IPR004447">
    <property type="entry name" value="Peptidase_S41A"/>
</dbReference>
<sequence>MQIKQVDTLGLLSFAKKAVSFALFGIVTISTAVYAQTSTVEISPSESLNTEPEEVLVLPILSQEKQHAKSVRRISDLFVRAHYKKVEIDDALSAQIFARYLDLLDNSKHFFIASDISMFEKYADKFDEAIKLGDLSLAYDIYQSNLERRQERFEYALTLLNEEFNFEQKDDKFFYDREDAAWASSQTELNELWRQRVKYDALNLKLADKTWDETKDILDKRYKRAIRRLTQTNSEDVFQTLMNAFARSIEAHTSYLSPRNTERFQMNMNLELEGIGAVLRSEDDHTVIMSLVAGGPADKTGQIKPQDKIMGVAQEDEKTFIDVVGWRLDEVVDLIKGPKGSIVRLQVQKGGTDTKNIEEIVITRDKVKLEDRQAKAEVLIAPDGPNAGKKLGVIEIPSFYHRLHADVIKLISDLKKEQVQGIIIDLRGNGGGSLPEAIALSGLFIDEGPVVQIRYESGRVDIEKNRDGISYYDGPLTVMVDRFSASASEIFAAAMQDFGRGVIIGEQTFGKGTVQQHRSLERAFDVFDKPIGAVQFTTGKFYRINGGSTQHLGVKPDILYPSPIDPANWGESSEDTALPWDSIEKASYEVLADNTSIIKALRLKHTQRTKADPEFQYIFSDIDEYNENKDKNFISLVASQRIAERKEIEIKRLTRVNERLIRLGLPVVESLENDLPEALDKIDPFLSEAANITFDIIKSGSYALNKVVEDAL</sequence>
<dbReference type="SMART" id="SM00228">
    <property type="entry name" value="PDZ"/>
    <property type="match status" value="1"/>
</dbReference>
<keyword evidence="4 5" id="KW-0720">Serine protease</keyword>
<dbReference type="Pfam" id="PF11818">
    <property type="entry name" value="DUF3340"/>
    <property type="match status" value="1"/>
</dbReference>
<comment type="similarity">
    <text evidence="1 5">Belongs to the peptidase S41A family.</text>
</comment>
<dbReference type="Pfam" id="PF17804">
    <property type="entry name" value="TSP_NTD"/>
    <property type="match status" value="1"/>
</dbReference>
<dbReference type="AlphaFoldDB" id="H5T9F5"/>
<evidence type="ECO:0000313" key="8">
    <source>
        <dbReference type="Proteomes" id="UP000053586"/>
    </source>
</evidence>
<dbReference type="GO" id="GO:0006508">
    <property type="term" value="P:proteolysis"/>
    <property type="evidence" value="ECO:0007669"/>
    <property type="project" value="UniProtKB-KW"/>
</dbReference>
<dbReference type="InterPro" id="IPR020992">
    <property type="entry name" value="Tail_Prtase_C"/>
</dbReference>
<dbReference type="SMART" id="SM00245">
    <property type="entry name" value="TSPc"/>
    <property type="match status" value="1"/>
</dbReference>
<dbReference type="EMBL" id="BAET01000007">
    <property type="protein sequence ID" value="GAB54932.1"/>
    <property type="molecule type" value="Genomic_DNA"/>
</dbReference>
<evidence type="ECO:0000256" key="2">
    <source>
        <dbReference type="ARBA" id="ARBA00022670"/>
    </source>
</evidence>
<dbReference type="Proteomes" id="UP000053586">
    <property type="component" value="Unassembled WGS sequence"/>
</dbReference>
<evidence type="ECO:0000256" key="4">
    <source>
        <dbReference type="ARBA" id="ARBA00022825"/>
    </source>
</evidence>
<dbReference type="Gene3D" id="3.30.750.44">
    <property type="match status" value="1"/>
</dbReference>